<dbReference type="AlphaFoldDB" id="A0A926HYX4"/>
<name>A0A926HYX4_9FIRM</name>
<accession>A0A926HYX4</accession>
<sequence>MTNKEISIFCNNVKILRKRNGLNREEMAHICGISVPELIQIEQGSLPKSITVDIAIRLFRHFDISPENLFRPL</sequence>
<comment type="caution">
    <text evidence="2">The sequence shown here is derived from an EMBL/GenBank/DDBJ whole genome shotgun (WGS) entry which is preliminary data.</text>
</comment>
<dbReference type="CDD" id="cd00093">
    <property type="entry name" value="HTH_XRE"/>
    <property type="match status" value="1"/>
</dbReference>
<dbReference type="InterPro" id="IPR010982">
    <property type="entry name" value="Lambda_DNA-bd_dom_sf"/>
</dbReference>
<organism evidence="2 3">
    <name type="scientific">Congzhengia minquanensis</name>
    <dbReference type="NCBI Taxonomy" id="2763657"/>
    <lineage>
        <taxon>Bacteria</taxon>
        <taxon>Bacillati</taxon>
        <taxon>Bacillota</taxon>
        <taxon>Clostridia</taxon>
        <taxon>Eubacteriales</taxon>
        <taxon>Oscillospiraceae</taxon>
        <taxon>Congzhengia</taxon>
    </lineage>
</organism>
<dbReference type="Gene3D" id="1.10.260.40">
    <property type="entry name" value="lambda repressor-like DNA-binding domains"/>
    <property type="match status" value="1"/>
</dbReference>
<evidence type="ECO:0000313" key="3">
    <source>
        <dbReference type="Proteomes" id="UP000611762"/>
    </source>
</evidence>
<dbReference type="EMBL" id="JACRSU010000004">
    <property type="protein sequence ID" value="MBC8541564.1"/>
    <property type="molecule type" value="Genomic_DNA"/>
</dbReference>
<protein>
    <submittedName>
        <fullName evidence="2">Helix-turn-helix transcriptional regulator</fullName>
    </submittedName>
</protein>
<dbReference type="SUPFAM" id="SSF47413">
    <property type="entry name" value="lambda repressor-like DNA-binding domains"/>
    <property type="match status" value="1"/>
</dbReference>
<evidence type="ECO:0000259" key="1">
    <source>
        <dbReference type="PROSITE" id="PS50943"/>
    </source>
</evidence>
<keyword evidence="3" id="KW-1185">Reference proteome</keyword>
<proteinExistence type="predicted"/>
<evidence type="ECO:0000313" key="2">
    <source>
        <dbReference type="EMBL" id="MBC8541564.1"/>
    </source>
</evidence>
<dbReference type="GO" id="GO:0003677">
    <property type="term" value="F:DNA binding"/>
    <property type="evidence" value="ECO:0007669"/>
    <property type="project" value="InterPro"/>
</dbReference>
<reference evidence="2" key="1">
    <citation type="submission" date="2020-08" db="EMBL/GenBank/DDBJ databases">
        <title>Genome public.</title>
        <authorList>
            <person name="Liu C."/>
            <person name="Sun Q."/>
        </authorList>
    </citation>
    <scope>NUCLEOTIDE SEQUENCE</scope>
    <source>
        <strain evidence="2">H8</strain>
    </source>
</reference>
<dbReference type="Pfam" id="PF01381">
    <property type="entry name" value="HTH_3"/>
    <property type="match status" value="1"/>
</dbReference>
<dbReference type="InterPro" id="IPR001387">
    <property type="entry name" value="Cro/C1-type_HTH"/>
</dbReference>
<gene>
    <name evidence="2" type="ORF">H8698_11300</name>
</gene>
<dbReference type="SMART" id="SM00530">
    <property type="entry name" value="HTH_XRE"/>
    <property type="match status" value="1"/>
</dbReference>
<dbReference type="RefSeq" id="WP_249313581.1">
    <property type="nucleotide sequence ID" value="NZ_JACRSU010000004.1"/>
</dbReference>
<dbReference type="PROSITE" id="PS50943">
    <property type="entry name" value="HTH_CROC1"/>
    <property type="match status" value="1"/>
</dbReference>
<feature type="domain" description="HTH cro/C1-type" evidence="1">
    <location>
        <begin position="13"/>
        <end position="69"/>
    </location>
</feature>
<dbReference type="Proteomes" id="UP000611762">
    <property type="component" value="Unassembled WGS sequence"/>
</dbReference>